<dbReference type="PROSITE" id="PS51029">
    <property type="entry name" value="MADF"/>
    <property type="match status" value="1"/>
</dbReference>
<accession>A0A7M5VAE1</accession>
<dbReference type="SMART" id="SM00595">
    <property type="entry name" value="MADF"/>
    <property type="match status" value="1"/>
</dbReference>
<dbReference type="PANTHER" id="PTHR12243">
    <property type="entry name" value="MADF DOMAIN TRANSCRIPTION FACTOR"/>
    <property type="match status" value="1"/>
</dbReference>
<dbReference type="InterPro" id="IPR006578">
    <property type="entry name" value="MADF-dom"/>
</dbReference>
<evidence type="ECO:0000313" key="3">
    <source>
        <dbReference type="EnsemblMetazoa" id="CLYHEMP012661.2"/>
    </source>
</evidence>
<feature type="region of interest" description="Disordered" evidence="1">
    <location>
        <begin position="260"/>
        <end position="363"/>
    </location>
</feature>
<dbReference type="OrthoDB" id="5978065at2759"/>
<feature type="compositionally biased region" description="Polar residues" evidence="1">
    <location>
        <begin position="333"/>
        <end position="343"/>
    </location>
</feature>
<feature type="domain" description="MADF" evidence="2">
    <location>
        <begin position="137"/>
        <end position="238"/>
    </location>
</feature>
<protein>
    <recommendedName>
        <fullName evidence="2">MADF domain-containing protein</fullName>
    </recommendedName>
</protein>
<reference evidence="3" key="1">
    <citation type="submission" date="2021-01" db="UniProtKB">
        <authorList>
            <consortium name="EnsemblMetazoa"/>
        </authorList>
    </citation>
    <scope>IDENTIFICATION</scope>
</reference>
<evidence type="ECO:0000259" key="2">
    <source>
        <dbReference type="PROSITE" id="PS51029"/>
    </source>
</evidence>
<keyword evidence="4" id="KW-1185">Reference proteome</keyword>
<feature type="compositionally biased region" description="Polar residues" evidence="1">
    <location>
        <begin position="260"/>
        <end position="272"/>
    </location>
</feature>
<name>A0A7M5VAE1_9CNID</name>
<dbReference type="EnsemblMetazoa" id="CLYHEMT012661.2">
    <property type="protein sequence ID" value="CLYHEMP012661.2"/>
    <property type="gene ID" value="CLYHEMG012661"/>
</dbReference>
<dbReference type="Pfam" id="PF10545">
    <property type="entry name" value="MADF_DNA_bdg"/>
    <property type="match status" value="1"/>
</dbReference>
<dbReference type="PANTHER" id="PTHR12243:SF67">
    <property type="entry name" value="COREPRESSOR OF PANGOLIN, ISOFORM A-RELATED"/>
    <property type="match status" value="1"/>
</dbReference>
<dbReference type="Proteomes" id="UP000594262">
    <property type="component" value="Unplaced"/>
</dbReference>
<sequence length="423" mass="48676">QGCIPGCVNLKQGIKNTLNTPNNNHHEGQVYFRRLWKQLFLMKVLMENNGSGDENNGSKRKRFTMIQRSSPTIRREESMEEYSPGEYNHDTSPPQQIAYESMSSKETMHAQPPIKKSRGRPTKQYWTHEWSDHATEALIELWGEKEELYNKQHPLFYVKENKDKAVEEIRDSLRERGFDVTCNNILSKFQSLRTYFCTQRTKHMATRRANGMSYLPDDGSECKWRFYKSLMFLDDNMKPRESHRKMELINAEYSAPSFTSSNDLMTMRSHSYPNHHHQQPPVEYINPHDQSLEMNGYHGGSTSSSSSTNHVNKSHDLSFEENQGPPSGGRDYTVTSSYQEAAASSTSDKRLSSSTSGSYGNTHNKHEDYIFGELVGNMVHQLPAGKHKDLVKLEIQQLIIKAKYASKNNEEDETEIKSELNDA</sequence>
<evidence type="ECO:0000313" key="4">
    <source>
        <dbReference type="Proteomes" id="UP000594262"/>
    </source>
</evidence>
<organism evidence="3 4">
    <name type="scientific">Clytia hemisphaerica</name>
    <dbReference type="NCBI Taxonomy" id="252671"/>
    <lineage>
        <taxon>Eukaryota</taxon>
        <taxon>Metazoa</taxon>
        <taxon>Cnidaria</taxon>
        <taxon>Hydrozoa</taxon>
        <taxon>Hydroidolina</taxon>
        <taxon>Leptothecata</taxon>
        <taxon>Obeliida</taxon>
        <taxon>Clytiidae</taxon>
        <taxon>Clytia</taxon>
    </lineage>
</organism>
<dbReference type="InterPro" id="IPR039353">
    <property type="entry name" value="TF_Adf1"/>
</dbReference>
<feature type="region of interest" description="Disordered" evidence="1">
    <location>
        <begin position="70"/>
        <end position="93"/>
    </location>
</feature>
<dbReference type="AlphaFoldDB" id="A0A7M5VAE1"/>
<proteinExistence type="predicted"/>
<dbReference type="Gene3D" id="1.10.10.60">
    <property type="entry name" value="Homeodomain-like"/>
    <property type="match status" value="1"/>
</dbReference>
<evidence type="ECO:0000256" key="1">
    <source>
        <dbReference type="SAM" id="MobiDB-lite"/>
    </source>
</evidence>